<name>S4Y0J2_SORCE</name>
<dbReference type="Proteomes" id="UP000014803">
    <property type="component" value="Chromosome"/>
</dbReference>
<dbReference type="EMBL" id="CP003969">
    <property type="protein sequence ID" value="AGP37690.1"/>
    <property type="molecule type" value="Genomic_DNA"/>
</dbReference>
<reference evidence="2 3" key="1">
    <citation type="journal article" date="2013" name="Sci. Rep.">
        <title>Extraordinary expansion of a Sorangium cellulosum genome from an alkaline milieu.</title>
        <authorList>
            <person name="Han K."/>
            <person name="Li Z.F."/>
            <person name="Peng R."/>
            <person name="Zhu L.P."/>
            <person name="Zhou T."/>
            <person name="Wang L.G."/>
            <person name="Li S.G."/>
            <person name="Zhang X.B."/>
            <person name="Hu W."/>
            <person name="Wu Z.H."/>
            <person name="Qin N."/>
            <person name="Li Y.Z."/>
        </authorList>
    </citation>
    <scope>NUCLEOTIDE SEQUENCE [LARGE SCALE GENOMIC DNA]</scope>
    <source>
        <strain evidence="2 3">So0157-2</strain>
    </source>
</reference>
<accession>S4Y0J2</accession>
<evidence type="ECO:0000313" key="3">
    <source>
        <dbReference type="Proteomes" id="UP000014803"/>
    </source>
</evidence>
<dbReference type="KEGG" id="scu:SCE1572_26365"/>
<sequence length="117" mass="12942">MFDSHLTSGRVARLQRANRPAVGSKAPSQSAFPEVDPPTLEAFWQAAQSSRSIAARAILLRVLLEHGALHTARHTAIVDTILLDPHIYHDGGCVYWLWRAISARWSEPGSHGREARP</sequence>
<proteinExistence type="predicted"/>
<evidence type="ECO:0000256" key="1">
    <source>
        <dbReference type="SAM" id="MobiDB-lite"/>
    </source>
</evidence>
<dbReference type="PATRIC" id="fig|1254432.3.peg.5966"/>
<gene>
    <name evidence="2" type="ORF">SCE1572_26365</name>
</gene>
<dbReference type="HOGENOM" id="CLU_2083327_0_0_7"/>
<organism evidence="2 3">
    <name type="scientific">Sorangium cellulosum So0157-2</name>
    <dbReference type="NCBI Taxonomy" id="1254432"/>
    <lineage>
        <taxon>Bacteria</taxon>
        <taxon>Pseudomonadati</taxon>
        <taxon>Myxococcota</taxon>
        <taxon>Polyangia</taxon>
        <taxon>Polyangiales</taxon>
        <taxon>Polyangiaceae</taxon>
        <taxon>Sorangium</taxon>
    </lineage>
</organism>
<evidence type="ECO:0000313" key="2">
    <source>
        <dbReference type="EMBL" id="AGP37690.1"/>
    </source>
</evidence>
<protein>
    <submittedName>
        <fullName evidence="2">Uncharacterized protein</fullName>
    </submittedName>
</protein>
<dbReference type="AlphaFoldDB" id="S4Y0J2"/>
<feature type="region of interest" description="Disordered" evidence="1">
    <location>
        <begin position="1"/>
        <end position="35"/>
    </location>
</feature>